<evidence type="ECO:0000256" key="1">
    <source>
        <dbReference type="ARBA" id="ARBA00004141"/>
    </source>
</evidence>
<protein>
    <submittedName>
        <fullName evidence="11">Neuromedin-U receptor 2</fullName>
    </submittedName>
</protein>
<dbReference type="InterPro" id="IPR000276">
    <property type="entry name" value="GPCR_Rhodpsn"/>
</dbReference>
<evidence type="ECO:0000256" key="3">
    <source>
        <dbReference type="ARBA" id="ARBA00022692"/>
    </source>
</evidence>
<dbReference type="PRINTS" id="PR00237">
    <property type="entry name" value="GPCRRHODOPSN"/>
</dbReference>
<dbReference type="PROSITE" id="PS50262">
    <property type="entry name" value="G_PROTEIN_RECEP_F1_2"/>
    <property type="match status" value="1"/>
</dbReference>
<accession>A0A226DLU1</accession>
<keyword evidence="7 11" id="KW-0675">Receptor</keyword>
<feature type="transmembrane region" description="Helical" evidence="9">
    <location>
        <begin position="20"/>
        <end position="38"/>
    </location>
</feature>
<reference evidence="11 12" key="1">
    <citation type="submission" date="2015-12" db="EMBL/GenBank/DDBJ databases">
        <title>The genome of Folsomia candida.</title>
        <authorList>
            <person name="Faddeeva A."/>
            <person name="Derks M.F."/>
            <person name="Anvar Y."/>
            <person name="Smit S."/>
            <person name="Van Straalen N."/>
            <person name="Roelofs D."/>
        </authorList>
    </citation>
    <scope>NUCLEOTIDE SEQUENCE [LARGE SCALE GENOMIC DNA]</scope>
    <source>
        <strain evidence="11 12">VU population</strain>
        <tissue evidence="11">Whole body</tissue>
    </source>
</reference>
<dbReference type="EMBL" id="LNIX01000015">
    <property type="protein sequence ID" value="OXA46505.1"/>
    <property type="molecule type" value="Genomic_DNA"/>
</dbReference>
<evidence type="ECO:0000256" key="4">
    <source>
        <dbReference type="ARBA" id="ARBA00022989"/>
    </source>
</evidence>
<evidence type="ECO:0000256" key="2">
    <source>
        <dbReference type="ARBA" id="ARBA00010663"/>
    </source>
</evidence>
<evidence type="ECO:0000313" key="12">
    <source>
        <dbReference type="Proteomes" id="UP000198287"/>
    </source>
</evidence>
<comment type="similarity">
    <text evidence="2">Belongs to the G-protein coupled receptor 1 family.</text>
</comment>
<dbReference type="GO" id="GO:0005886">
    <property type="term" value="C:plasma membrane"/>
    <property type="evidence" value="ECO:0007669"/>
    <property type="project" value="TreeGrafter"/>
</dbReference>
<sequence>MKDIGGGSWVFTVKMGKSILLSILLVVSYMSTFTTVLGDNMELETVDVDLLHDPGANLTMTFTTTTNLSINPGNLSIEELMKLELAEYPLRDPLSIAIPMTLIYSLILLSGLVGNVSTCIVIAKISYMHTATNYYLFSLAMSDLLLLTSGVPQICGHRISVERPLAFSTVARYSDDNHHLVCGVVHGAPTSCTVRDYG</sequence>
<evidence type="ECO:0000313" key="11">
    <source>
        <dbReference type="EMBL" id="OXA46505.1"/>
    </source>
</evidence>
<dbReference type="InterPro" id="IPR017452">
    <property type="entry name" value="GPCR_Rhodpsn_7TM"/>
</dbReference>
<evidence type="ECO:0000259" key="10">
    <source>
        <dbReference type="PROSITE" id="PS50262"/>
    </source>
</evidence>
<feature type="domain" description="G-protein coupled receptors family 1 profile" evidence="10">
    <location>
        <begin position="114"/>
        <end position="152"/>
    </location>
</feature>
<keyword evidence="12" id="KW-1185">Reference proteome</keyword>
<evidence type="ECO:0000256" key="9">
    <source>
        <dbReference type="SAM" id="Phobius"/>
    </source>
</evidence>
<dbReference type="STRING" id="158441.A0A226DLU1"/>
<dbReference type="PANTHER" id="PTHR24243">
    <property type="entry name" value="G-PROTEIN COUPLED RECEPTOR"/>
    <property type="match status" value="1"/>
</dbReference>
<keyword evidence="5" id="KW-0297">G-protein coupled receptor</keyword>
<dbReference type="SUPFAM" id="SSF81321">
    <property type="entry name" value="Family A G protein-coupled receptor-like"/>
    <property type="match status" value="1"/>
</dbReference>
<name>A0A226DLU1_FOLCA</name>
<gene>
    <name evidence="11" type="ORF">Fcan01_18683</name>
</gene>
<evidence type="ECO:0000256" key="5">
    <source>
        <dbReference type="ARBA" id="ARBA00023040"/>
    </source>
</evidence>
<organism evidence="11 12">
    <name type="scientific">Folsomia candida</name>
    <name type="common">Springtail</name>
    <dbReference type="NCBI Taxonomy" id="158441"/>
    <lineage>
        <taxon>Eukaryota</taxon>
        <taxon>Metazoa</taxon>
        <taxon>Ecdysozoa</taxon>
        <taxon>Arthropoda</taxon>
        <taxon>Hexapoda</taxon>
        <taxon>Collembola</taxon>
        <taxon>Entomobryomorpha</taxon>
        <taxon>Isotomoidea</taxon>
        <taxon>Isotomidae</taxon>
        <taxon>Proisotominae</taxon>
        <taxon>Folsomia</taxon>
    </lineage>
</organism>
<dbReference type="GO" id="GO:0008188">
    <property type="term" value="F:neuropeptide receptor activity"/>
    <property type="evidence" value="ECO:0007669"/>
    <property type="project" value="TreeGrafter"/>
</dbReference>
<keyword evidence="3 9" id="KW-0812">Transmembrane</keyword>
<dbReference type="Proteomes" id="UP000198287">
    <property type="component" value="Unassembled WGS sequence"/>
</dbReference>
<comment type="caution">
    <text evidence="11">The sequence shown here is derived from an EMBL/GenBank/DDBJ whole genome shotgun (WGS) entry which is preliminary data.</text>
</comment>
<evidence type="ECO:0000256" key="8">
    <source>
        <dbReference type="ARBA" id="ARBA00023224"/>
    </source>
</evidence>
<dbReference type="Gene3D" id="1.20.1070.10">
    <property type="entry name" value="Rhodopsin 7-helix transmembrane proteins"/>
    <property type="match status" value="1"/>
</dbReference>
<comment type="subcellular location">
    <subcellularLocation>
        <location evidence="1">Membrane</location>
        <topology evidence="1">Multi-pass membrane protein</topology>
    </subcellularLocation>
</comment>
<evidence type="ECO:0000256" key="6">
    <source>
        <dbReference type="ARBA" id="ARBA00023136"/>
    </source>
</evidence>
<keyword evidence="8" id="KW-0807">Transducer</keyword>
<dbReference type="OrthoDB" id="5950040at2759"/>
<evidence type="ECO:0000256" key="7">
    <source>
        <dbReference type="ARBA" id="ARBA00023170"/>
    </source>
</evidence>
<keyword evidence="4 9" id="KW-1133">Transmembrane helix</keyword>
<dbReference type="PANTHER" id="PTHR24243:SF208">
    <property type="entry name" value="PYROKININ-1 RECEPTOR"/>
    <property type="match status" value="1"/>
</dbReference>
<dbReference type="AlphaFoldDB" id="A0A226DLU1"/>
<keyword evidence="6 9" id="KW-0472">Membrane</keyword>
<feature type="transmembrane region" description="Helical" evidence="9">
    <location>
        <begin position="96"/>
        <end position="122"/>
    </location>
</feature>
<proteinExistence type="inferred from homology"/>